<evidence type="ECO:0000256" key="2">
    <source>
        <dbReference type="ARBA" id="ARBA00022448"/>
    </source>
</evidence>
<dbReference type="HAMAP" id="MF_01416">
    <property type="entry name" value="ATP_synth_delta_bact"/>
    <property type="match status" value="1"/>
</dbReference>
<gene>
    <name evidence="8" type="primary">atpH</name>
    <name evidence="9" type="ORF">GIS00_06795</name>
</gene>
<comment type="subcellular location">
    <subcellularLocation>
        <location evidence="8">Cell membrane</location>
        <topology evidence="8">Peripheral membrane protein</topology>
    </subcellularLocation>
    <subcellularLocation>
        <location evidence="1">Membrane</location>
    </subcellularLocation>
</comment>
<evidence type="ECO:0000256" key="5">
    <source>
        <dbReference type="ARBA" id="ARBA00023136"/>
    </source>
</evidence>
<dbReference type="EMBL" id="WLYK01000001">
    <property type="protein sequence ID" value="MTD13649.1"/>
    <property type="molecule type" value="Genomic_DNA"/>
</dbReference>
<comment type="caution">
    <text evidence="9">The sequence shown here is derived from an EMBL/GenBank/DDBJ whole genome shotgun (WGS) entry which is preliminary data.</text>
</comment>
<keyword evidence="3 8" id="KW-0375">Hydrogen ion transport</keyword>
<sequence>MQHISSRQALDEATNRLLTQAATLDDTGLGAFGDDLLAVGGLLQREPALRRTLSEATTGADTRAGIMSRILQGKVGQPALALVDFAIRLHWANGRDLKEGVERLGRTAVFLRAERNGDLDDVEDQLFRFGRIADANPGLSVLLDDPTTPGDARAELVRRVIGGRVLPLTEQLLLGLAQDPGGRSFSFGVRELVDQAAARRDRVVAVVTSAVELTTEESNRLVAGLGKVYGRPVVVHSEVDASLGGGVRVRVGDEVIDGSISGRLAELRRRLAR</sequence>
<evidence type="ECO:0000256" key="3">
    <source>
        <dbReference type="ARBA" id="ARBA00022781"/>
    </source>
</evidence>
<reference evidence="9 10" key="1">
    <citation type="submission" date="2019-11" db="EMBL/GenBank/DDBJ databases">
        <authorList>
            <person name="Jiang L.-Q."/>
        </authorList>
    </citation>
    <scope>NUCLEOTIDE SEQUENCE [LARGE SCALE GENOMIC DNA]</scope>
    <source>
        <strain evidence="9 10">YIM 132087</strain>
    </source>
</reference>
<comment type="function">
    <text evidence="8">This protein is part of the stalk that links CF(0) to CF(1). It either transmits conformational changes from CF(0) to CF(1) or is implicated in proton conduction.</text>
</comment>
<dbReference type="Pfam" id="PF00213">
    <property type="entry name" value="OSCP"/>
    <property type="match status" value="1"/>
</dbReference>
<dbReference type="Proteomes" id="UP000460221">
    <property type="component" value="Unassembled WGS sequence"/>
</dbReference>
<keyword evidence="7 8" id="KW-0066">ATP synthesis</keyword>
<keyword evidence="5 8" id="KW-0472">Membrane</keyword>
<dbReference type="PROSITE" id="PS00389">
    <property type="entry name" value="ATPASE_DELTA"/>
    <property type="match status" value="1"/>
</dbReference>
<name>A0A7K1FJN7_9ACTN</name>
<accession>A0A7K1FJN7</accession>
<comment type="similarity">
    <text evidence="8">Belongs to the ATPase delta chain family.</text>
</comment>
<evidence type="ECO:0000313" key="10">
    <source>
        <dbReference type="Proteomes" id="UP000460221"/>
    </source>
</evidence>
<proteinExistence type="inferred from homology"/>
<dbReference type="AlphaFoldDB" id="A0A7K1FJN7"/>
<evidence type="ECO:0000256" key="6">
    <source>
        <dbReference type="ARBA" id="ARBA00023196"/>
    </source>
</evidence>
<evidence type="ECO:0000256" key="4">
    <source>
        <dbReference type="ARBA" id="ARBA00023065"/>
    </source>
</evidence>
<dbReference type="RefSeq" id="WP_154767463.1">
    <property type="nucleotide sequence ID" value="NZ_WLYK01000001.1"/>
</dbReference>
<evidence type="ECO:0000313" key="9">
    <source>
        <dbReference type="EMBL" id="MTD13649.1"/>
    </source>
</evidence>
<dbReference type="InterPro" id="IPR020781">
    <property type="entry name" value="ATPase_OSCP/d_CS"/>
</dbReference>
<dbReference type="PRINTS" id="PR00125">
    <property type="entry name" value="ATPASEDELTA"/>
</dbReference>
<keyword evidence="6 8" id="KW-0139">CF(1)</keyword>
<keyword evidence="2 8" id="KW-0813">Transport</keyword>
<dbReference type="InterPro" id="IPR000711">
    <property type="entry name" value="ATPase_OSCP/dsu"/>
</dbReference>
<evidence type="ECO:0000256" key="7">
    <source>
        <dbReference type="ARBA" id="ARBA00023310"/>
    </source>
</evidence>
<dbReference type="GO" id="GO:0046933">
    <property type="term" value="F:proton-transporting ATP synthase activity, rotational mechanism"/>
    <property type="evidence" value="ECO:0007669"/>
    <property type="project" value="UniProtKB-UniRule"/>
</dbReference>
<dbReference type="GO" id="GO:0005886">
    <property type="term" value="C:plasma membrane"/>
    <property type="evidence" value="ECO:0007669"/>
    <property type="project" value="UniProtKB-SubCell"/>
</dbReference>
<evidence type="ECO:0000256" key="1">
    <source>
        <dbReference type="ARBA" id="ARBA00004370"/>
    </source>
</evidence>
<keyword evidence="8" id="KW-1003">Cell membrane</keyword>
<keyword evidence="4 8" id="KW-0406">Ion transport</keyword>
<dbReference type="NCBIfam" id="NF009967">
    <property type="entry name" value="PRK13430.1"/>
    <property type="match status" value="1"/>
</dbReference>
<comment type="function">
    <text evidence="8">F(1)F(0) ATP synthase produces ATP from ADP in the presence of a proton or sodium gradient. F-type ATPases consist of two structural domains, F(1) containing the extramembraneous catalytic core and F(0) containing the membrane proton channel, linked together by a central stalk and a peripheral stalk. During catalysis, ATP synthesis in the catalytic domain of F(1) is coupled via a rotary mechanism of the central stalk subunits to proton translocation.</text>
</comment>
<keyword evidence="10" id="KW-1185">Reference proteome</keyword>
<evidence type="ECO:0000256" key="8">
    <source>
        <dbReference type="HAMAP-Rule" id="MF_01416"/>
    </source>
</evidence>
<organism evidence="9 10">
    <name type="scientific">Nakamurella alba</name>
    <dbReference type="NCBI Taxonomy" id="2665158"/>
    <lineage>
        <taxon>Bacteria</taxon>
        <taxon>Bacillati</taxon>
        <taxon>Actinomycetota</taxon>
        <taxon>Actinomycetes</taxon>
        <taxon>Nakamurellales</taxon>
        <taxon>Nakamurellaceae</taxon>
        <taxon>Nakamurella</taxon>
    </lineage>
</organism>
<dbReference type="GO" id="GO:0045259">
    <property type="term" value="C:proton-transporting ATP synthase complex"/>
    <property type="evidence" value="ECO:0007669"/>
    <property type="project" value="UniProtKB-KW"/>
</dbReference>
<dbReference type="NCBIfam" id="TIGR01145">
    <property type="entry name" value="ATP_synt_delta"/>
    <property type="match status" value="1"/>
</dbReference>
<dbReference type="PANTHER" id="PTHR11910">
    <property type="entry name" value="ATP SYNTHASE DELTA CHAIN"/>
    <property type="match status" value="1"/>
</dbReference>
<protein>
    <recommendedName>
        <fullName evidence="8">ATP synthase subunit delta</fullName>
    </recommendedName>
    <alternativeName>
        <fullName evidence="8">ATP synthase F(1) sector subunit delta</fullName>
    </alternativeName>
    <alternativeName>
        <fullName evidence="8">F-type ATPase subunit delta</fullName>
        <shortName evidence="8">F-ATPase subunit delta</shortName>
    </alternativeName>
</protein>